<organism evidence="10 11">
    <name type="scientific">Paenibacillus sambharensis</name>
    <dbReference type="NCBI Taxonomy" id="1803190"/>
    <lineage>
        <taxon>Bacteria</taxon>
        <taxon>Bacillati</taxon>
        <taxon>Bacillota</taxon>
        <taxon>Bacilli</taxon>
        <taxon>Bacillales</taxon>
        <taxon>Paenibacillaceae</taxon>
        <taxon>Paenibacillus</taxon>
    </lineage>
</organism>
<evidence type="ECO:0000256" key="4">
    <source>
        <dbReference type="ARBA" id="ARBA00022842"/>
    </source>
</evidence>
<dbReference type="SUPFAM" id="SSF51395">
    <property type="entry name" value="FMN-linked oxidoreductases"/>
    <property type="match status" value="1"/>
</dbReference>
<name>A0A2W1LSW6_9BACL</name>
<evidence type="ECO:0000256" key="8">
    <source>
        <dbReference type="ARBA" id="ARBA00048318"/>
    </source>
</evidence>
<comment type="similarity">
    <text evidence="9">Belongs to the GGGP/HepGP synthase family.</text>
</comment>
<dbReference type="PANTHER" id="PTHR40029">
    <property type="match status" value="1"/>
</dbReference>
<comment type="subunit">
    <text evidence="9">Homodimer.</text>
</comment>
<evidence type="ECO:0000256" key="6">
    <source>
        <dbReference type="ARBA" id="ARBA00023209"/>
    </source>
</evidence>
<dbReference type="EMBL" id="QKRB01000006">
    <property type="protein sequence ID" value="PZD97875.1"/>
    <property type="molecule type" value="Genomic_DNA"/>
</dbReference>
<dbReference type="NCBIfam" id="TIGR01768">
    <property type="entry name" value="GGGP-family"/>
    <property type="match status" value="1"/>
</dbReference>
<keyword evidence="7 9" id="KW-1208">Phospholipid metabolism</keyword>
<dbReference type="PANTHER" id="PTHR40029:SF2">
    <property type="entry name" value="HEPTAPRENYLGLYCERYL PHOSPHATE SYNTHASE"/>
    <property type="match status" value="1"/>
</dbReference>
<dbReference type="InterPro" id="IPR038597">
    <property type="entry name" value="GGGP/HepGP_synthase_sf"/>
</dbReference>
<dbReference type="OrthoDB" id="2381757at2"/>
<dbReference type="GO" id="GO:0046474">
    <property type="term" value="P:glycerophospholipid biosynthetic process"/>
    <property type="evidence" value="ECO:0007669"/>
    <property type="project" value="UniProtKB-UniRule"/>
</dbReference>
<comment type="cofactor">
    <cofactor evidence="9">
        <name>Mg(2+)</name>
        <dbReference type="ChEBI" id="CHEBI:18420"/>
    </cofactor>
</comment>
<feature type="binding site" evidence="9">
    <location>
        <position position="46"/>
    </location>
    <ligand>
        <name>Mg(2+)</name>
        <dbReference type="ChEBI" id="CHEBI:18420"/>
    </ligand>
</feature>
<keyword evidence="1 9" id="KW-0444">Lipid biosynthesis</keyword>
<comment type="caution">
    <text evidence="10">The sequence shown here is derived from an EMBL/GenBank/DDBJ whole genome shotgun (WGS) entry which is preliminary data.</text>
</comment>
<comment type="catalytic activity">
    <reaction evidence="8 9">
        <text>sn-glycerol 1-phosphate + all-trans-heptaprenyl diphosphate = 3-heptaprenyl-sn-glycero-1-phosphate + diphosphate</text>
        <dbReference type="Rhea" id="RHEA:33495"/>
        <dbReference type="ChEBI" id="CHEBI:33019"/>
        <dbReference type="ChEBI" id="CHEBI:57685"/>
        <dbReference type="ChEBI" id="CHEBI:58206"/>
        <dbReference type="ChEBI" id="CHEBI:64781"/>
        <dbReference type="EC" id="2.5.1.n9"/>
    </reaction>
</comment>
<keyword evidence="6 9" id="KW-0594">Phospholipid biosynthesis</keyword>
<evidence type="ECO:0000256" key="9">
    <source>
        <dbReference type="HAMAP-Rule" id="MF_00112"/>
    </source>
</evidence>
<dbReference type="Proteomes" id="UP000249522">
    <property type="component" value="Unassembled WGS sequence"/>
</dbReference>
<dbReference type="InterPro" id="IPR039074">
    <property type="entry name" value="GGGP/HepGP_synthase_I"/>
</dbReference>
<dbReference type="AlphaFoldDB" id="A0A2W1LSW6"/>
<dbReference type="NCBIfam" id="NF003199">
    <property type="entry name" value="PRK04169.1-3"/>
    <property type="match status" value="1"/>
</dbReference>
<comment type="function">
    <text evidence="9">Prenyltransferase that catalyzes in vivo the transfer of the heptaprenyl moiety of heptaprenyl pyrophosphate (HepPP; 35 carbon atoms) to the C3 hydroxyl of sn-glycerol-1-phosphate (G1P), producing heptaprenylglyceryl phosphate (HepGP). This reaction is an ether-bond-formation step in the biosynthesis of archaea-type G1P-based membrane lipids found in Bacillales.</text>
</comment>
<gene>
    <name evidence="9" type="primary">pcrB</name>
    <name evidence="10" type="ORF">DNH61_01040</name>
</gene>
<dbReference type="RefSeq" id="WP_111144838.1">
    <property type="nucleotide sequence ID" value="NZ_QKRB01000006.1"/>
</dbReference>
<dbReference type="GO" id="GO:0120536">
    <property type="term" value="F:heptaprenylglyceryl phosphate synthase activity"/>
    <property type="evidence" value="ECO:0007669"/>
    <property type="project" value="UniProtKB-ARBA"/>
</dbReference>
<keyword evidence="2 9" id="KW-0808">Transferase</keyword>
<evidence type="ECO:0000256" key="7">
    <source>
        <dbReference type="ARBA" id="ARBA00023264"/>
    </source>
</evidence>
<dbReference type="InterPro" id="IPR008205">
    <property type="entry name" value="GGGP_HepGP_synthase"/>
</dbReference>
<reference evidence="10 11" key="1">
    <citation type="submission" date="2018-06" db="EMBL/GenBank/DDBJ databases">
        <title>Paenibacillus imtechensis sp. nov.</title>
        <authorList>
            <person name="Pinnaka A.K."/>
            <person name="Singh H."/>
            <person name="Kaur M."/>
        </authorList>
    </citation>
    <scope>NUCLEOTIDE SEQUENCE [LARGE SCALE GENOMIC DNA]</scope>
    <source>
        <strain evidence="10 11">SMB1</strain>
    </source>
</reference>
<evidence type="ECO:0000313" key="11">
    <source>
        <dbReference type="Proteomes" id="UP000249522"/>
    </source>
</evidence>
<dbReference type="CDD" id="cd02812">
    <property type="entry name" value="PcrB_like"/>
    <property type="match status" value="1"/>
</dbReference>
<evidence type="ECO:0000256" key="2">
    <source>
        <dbReference type="ARBA" id="ARBA00022679"/>
    </source>
</evidence>
<dbReference type="UniPathway" id="UPA00940"/>
<proteinExistence type="inferred from homology"/>
<evidence type="ECO:0000256" key="1">
    <source>
        <dbReference type="ARBA" id="ARBA00022516"/>
    </source>
</evidence>
<keyword evidence="3 9" id="KW-0479">Metal-binding</keyword>
<accession>A0A2W1LSW6</accession>
<keyword evidence="5 9" id="KW-0443">Lipid metabolism</keyword>
<dbReference type="Pfam" id="PF01884">
    <property type="entry name" value="PcrB"/>
    <property type="match status" value="1"/>
</dbReference>
<evidence type="ECO:0000256" key="3">
    <source>
        <dbReference type="ARBA" id="ARBA00022723"/>
    </source>
</evidence>
<sequence length="240" mass="25908">MDNRQQDKPFAAWRHVFKLDPERLLDDDSLDAICMSGSDAILVGGTTGVTYDNTVDLMARIRRYEVPCALEVSTVEAAVPGFDYYFIPLVLNTGAAEWVTGRQAEAIAQYDAFIPWEMTAAEGYVVLNPNAAVARLTEARTSLDATEAAAYAKLADRLMRLPVVYAEYSGRFGDMELVRGMRLAMTEGRLFYGGGIDGPEKAVLAARAADTVVVGNIIYSDLGAALATVQAVKEAGPGII</sequence>
<dbReference type="EC" id="2.5.1.n9" evidence="9"/>
<dbReference type="Gene3D" id="3.20.20.390">
    <property type="entry name" value="FMN-linked oxidoreductases"/>
    <property type="match status" value="1"/>
</dbReference>
<feature type="binding site" evidence="9">
    <location>
        <position position="20"/>
    </location>
    <ligand>
        <name>Mg(2+)</name>
        <dbReference type="ChEBI" id="CHEBI:18420"/>
    </ligand>
</feature>
<dbReference type="GO" id="GO:0000287">
    <property type="term" value="F:magnesium ion binding"/>
    <property type="evidence" value="ECO:0007669"/>
    <property type="project" value="UniProtKB-UniRule"/>
</dbReference>
<protein>
    <recommendedName>
        <fullName evidence="9">Heptaprenylglyceryl phosphate synthase</fullName>
        <shortName evidence="9">HepGP synthase</shortName>
        <ecNumber evidence="9">2.5.1.n9</ecNumber>
    </recommendedName>
    <alternativeName>
        <fullName evidence="9">Glycerol-1-phosphate heptaprenyltransferase</fullName>
    </alternativeName>
</protein>
<evidence type="ECO:0000313" key="10">
    <source>
        <dbReference type="EMBL" id="PZD97875.1"/>
    </source>
</evidence>
<comment type="pathway">
    <text evidence="9">Membrane lipid metabolism; glycerophospholipid metabolism.</text>
</comment>
<keyword evidence="4 9" id="KW-0460">Magnesium</keyword>
<keyword evidence="11" id="KW-1185">Reference proteome</keyword>
<comment type="caution">
    <text evidence="9">Lacks conserved residue(s) required for the propagation of feature annotation.</text>
</comment>
<dbReference type="NCBIfam" id="NF003197">
    <property type="entry name" value="PRK04169.1-1"/>
    <property type="match status" value="1"/>
</dbReference>
<dbReference type="HAMAP" id="MF_00112">
    <property type="entry name" value="GGGP_HepGP_synthase"/>
    <property type="match status" value="1"/>
</dbReference>
<evidence type="ECO:0000256" key="5">
    <source>
        <dbReference type="ARBA" id="ARBA00023098"/>
    </source>
</evidence>